<gene>
    <name evidence="16" type="primary">secA2</name>
    <name evidence="12" type="synonym">secA</name>
    <name evidence="16" type="ORF">GOQ27_08710</name>
</gene>
<organism evidence="16 17">
    <name type="scientific">Anaeromonas frigoriresistens</name>
    <dbReference type="NCBI Taxonomy" id="2683708"/>
    <lineage>
        <taxon>Bacteria</taxon>
        <taxon>Bacillati</taxon>
        <taxon>Bacillota</taxon>
        <taxon>Tissierellia</taxon>
        <taxon>Tissierellales</taxon>
        <taxon>Thermohalobacteraceae</taxon>
        <taxon>Anaeromonas</taxon>
    </lineage>
</organism>
<dbReference type="EMBL" id="WSFT01000036">
    <property type="protein sequence ID" value="MBS4538542.1"/>
    <property type="molecule type" value="Genomic_DNA"/>
</dbReference>
<dbReference type="PRINTS" id="PR00906">
    <property type="entry name" value="SECA"/>
</dbReference>
<evidence type="ECO:0000256" key="8">
    <source>
        <dbReference type="ARBA" id="ARBA00022927"/>
    </source>
</evidence>
<dbReference type="InterPro" id="IPR000185">
    <property type="entry name" value="SecA"/>
</dbReference>
<dbReference type="InterPro" id="IPR011130">
    <property type="entry name" value="SecA_preprotein_X-link_dom"/>
</dbReference>
<protein>
    <recommendedName>
        <fullName evidence="12">Protein translocase subunit SecA</fullName>
        <ecNumber evidence="12">7.4.2.8</ecNumber>
    </recommendedName>
</protein>
<dbReference type="GO" id="GO:0017038">
    <property type="term" value="P:protein import"/>
    <property type="evidence" value="ECO:0007669"/>
    <property type="project" value="InterPro"/>
</dbReference>
<dbReference type="Gene3D" id="3.90.1440.10">
    <property type="entry name" value="SecA, preprotein cross-linking domain"/>
    <property type="match status" value="1"/>
</dbReference>
<dbReference type="PROSITE" id="PS51194">
    <property type="entry name" value="HELICASE_CTER"/>
    <property type="match status" value="1"/>
</dbReference>
<evidence type="ECO:0000313" key="17">
    <source>
        <dbReference type="Proteomes" id="UP000724672"/>
    </source>
</evidence>
<evidence type="ECO:0000256" key="10">
    <source>
        <dbReference type="ARBA" id="ARBA00023010"/>
    </source>
</evidence>
<dbReference type="Pfam" id="PF21090">
    <property type="entry name" value="P-loop_SecA"/>
    <property type="match status" value="1"/>
</dbReference>
<comment type="function">
    <text evidence="12">Part of the Sec protein translocase complex. Interacts with the SecYEG preprotein conducting channel. Has a central role in coupling the hydrolysis of ATP to the transfer of proteins into and across the cell membrane, serving as an ATP-driven molecular motor driving the stepwise translocation of polypeptide chains across the membrane.</text>
</comment>
<dbReference type="InterPro" id="IPR014001">
    <property type="entry name" value="Helicase_ATP-bd"/>
</dbReference>
<comment type="similarity">
    <text evidence="2 12">Belongs to the SecA family.</text>
</comment>
<keyword evidence="11 12" id="KW-0472">Membrane</keyword>
<proteinExistence type="inferred from homology"/>
<keyword evidence="4 12" id="KW-1003">Cell membrane</keyword>
<dbReference type="Gene3D" id="3.40.50.300">
    <property type="entry name" value="P-loop containing nucleotide triphosphate hydrolases"/>
    <property type="match status" value="3"/>
</dbReference>
<dbReference type="PANTHER" id="PTHR30612:SF0">
    <property type="entry name" value="CHLOROPLAST PROTEIN-TRANSPORTING ATPASE"/>
    <property type="match status" value="1"/>
</dbReference>
<keyword evidence="10 12" id="KW-0811">Translocation</keyword>
<comment type="caution">
    <text evidence="16">The sequence shown here is derived from an EMBL/GenBank/DDBJ whole genome shotgun (WGS) entry which is preliminary data.</text>
</comment>
<accession>A0A942UZQ8</accession>
<evidence type="ECO:0000259" key="14">
    <source>
        <dbReference type="PROSITE" id="PS51194"/>
    </source>
</evidence>
<dbReference type="InterPro" id="IPR020937">
    <property type="entry name" value="SecA_CS"/>
</dbReference>
<evidence type="ECO:0000313" key="16">
    <source>
        <dbReference type="EMBL" id="MBS4538542.1"/>
    </source>
</evidence>
<dbReference type="PANTHER" id="PTHR30612">
    <property type="entry name" value="SECA INNER MEMBRANE COMPONENT OF SEC PROTEIN SECRETION SYSTEM"/>
    <property type="match status" value="1"/>
</dbReference>
<dbReference type="InterPro" id="IPR027417">
    <property type="entry name" value="P-loop_NTPase"/>
</dbReference>
<comment type="subcellular location">
    <subcellularLocation>
        <location evidence="12">Cell membrane</location>
        <topology evidence="12">Peripheral membrane protein</topology>
        <orientation evidence="12">Cytoplasmic side</orientation>
    </subcellularLocation>
    <subcellularLocation>
        <location evidence="12">Cytoplasm</location>
    </subcellularLocation>
    <subcellularLocation>
        <location evidence="1">Membrane</location>
        <topology evidence="1">Peripheral membrane protein</topology>
    </subcellularLocation>
    <text evidence="12">Distribution is 50-50.</text>
</comment>
<dbReference type="FunFam" id="3.40.50.300:FF:000429">
    <property type="entry name" value="Preprotein translocase subunit SecA"/>
    <property type="match status" value="1"/>
</dbReference>
<evidence type="ECO:0000256" key="2">
    <source>
        <dbReference type="ARBA" id="ARBA00007650"/>
    </source>
</evidence>
<dbReference type="GO" id="GO:0031522">
    <property type="term" value="C:cell envelope Sec protein transport complex"/>
    <property type="evidence" value="ECO:0007669"/>
    <property type="project" value="TreeGrafter"/>
</dbReference>
<dbReference type="GO" id="GO:0005829">
    <property type="term" value="C:cytosol"/>
    <property type="evidence" value="ECO:0007669"/>
    <property type="project" value="TreeGrafter"/>
</dbReference>
<keyword evidence="9 12" id="KW-1278">Translocase</keyword>
<dbReference type="InterPro" id="IPR026389">
    <property type="entry name" value="SecA_Actinobact-type"/>
</dbReference>
<feature type="binding site" evidence="12">
    <location>
        <position position="494"/>
    </location>
    <ligand>
        <name>ATP</name>
        <dbReference type="ChEBI" id="CHEBI:30616"/>
    </ligand>
</feature>
<dbReference type="SMART" id="SM00957">
    <property type="entry name" value="SecA_DEAD"/>
    <property type="match status" value="1"/>
</dbReference>
<keyword evidence="6 12" id="KW-0547">Nucleotide-binding</keyword>
<dbReference type="Pfam" id="PF01043">
    <property type="entry name" value="SecA_PP_bind"/>
    <property type="match status" value="1"/>
</dbReference>
<keyword evidence="17" id="KW-1185">Reference proteome</keyword>
<dbReference type="PROSITE" id="PS51192">
    <property type="entry name" value="HELICASE_ATP_BIND_1"/>
    <property type="match status" value="1"/>
</dbReference>
<dbReference type="NCBIfam" id="TIGR04221">
    <property type="entry name" value="SecA2_Mycobac"/>
    <property type="match status" value="1"/>
</dbReference>
<dbReference type="SMART" id="SM00958">
    <property type="entry name" value="SecA_PP_bind"/>
    <property type="match status" value="1"/>
</dbReference>
<evidence type="ECO:0000256" key="3">
    <source>
        <dbReference type="ARBA" id="ARBA00022448"/>
    </source>
</evidence>
<dbReference type="Pfam" id="PF07516">
    <property type="entry name" value="SecA_SW"/>
    <property type="match status" value="2"/>
</dbReference>
<dbReference type="InterPro" id="IPR044722">
    <property type="entry name" value="SecA_SF2_C"/>
</dbReference>
<dbReference type="Gene3D" id="1.10.3060.10">
    <property type="entry name" value="Helical scaffold and wing domains of SecA"/>
    <property type="match status" value="2"/>
</dbReference>
<keyword evidence="7 12" id="KW-0067">ATP-binding</keyword>
<dbReference type="PROSITE" id="PS51196">
    <property type="entry name" value="SECA_MOTOR_DEAD"/>
    <property type="match status" value="1"/>
</dbReference>
<dbReference type="InterPro" id="IPR014018">
    <property type="entry name" value="SecA_motor_DEAD"/>
</dbReference>
<dbReference type="EC" id="7.4.2.8" evidence="12"/>
<keyword evidence="3 12" id="KW-0813">Transport</keyword>
<dbReference type="InterPro" id="IPR011115">
    <property type="entry name" value="SecA_DEAD"/>
</dbReference>
<evidence type="ECO:0000256" key="12">
    <source>
        <dbReference type="HAMAP-Rule" id="MF_01382"/>
    </source>
</evidence>
<dbReference type="GO" id="GO:0065002">
    <property type="term" value="P:intracellular protein transmembrane transport"/>
    <property type="evidence" value="ECO:0007669"/>
    <property type="project" value="UniProtKB-UniRule"/>
</dbReference>
<comment type="subunit">
    <text evidence="12">Monomer and homodimer. Part of the essential Sec protein translocation apparatus which comprises SecA, SecYEG and auxiliary proteins SecDF. Other proteins may also be involved.</text>
</comment>
<dbReference type="InterPro" id="IPR036670">
    <property type="entry name" value="SecA_X-link_sf"/>
</dbReference>
<evidence type="ECO:0000259" key="13">
    <source>
        <dbReference type="PROSITE" id="PS51192"/>
    </source>
</evidence>
<dbReference type="GO" id="GO:0043952">
    <property type="term" value="P:protein transport by the Sec complex"/>
    <property type="evidence" value="ECO:0007669"/>
    <property type="project" value="TreeGrafter"/>
</dbReference>
<dbReference type="InterPro" id="IPR036266">
    <property type="entry name" value="SecA_Wing/Scaffold_sf"/>
</dbReference>
<dbReference type="GO" id="GO:0006605">
    <property type="term" value="P:protein targeting"/>
    <property type="evidence" value="ECO:0007669"/>
    <property type="project" value="UniProtKB-UniRule"/>
</dbReference>
<dbReference type="InterPro" id="IPR011116">
    <property type="entry name" value="SecA_Wing/Scaffold"/>
</dbReference>
<dbReference type="InterPro" id="IPR001650">
    <property type="entry name" value="Helicase_C-like"/>
</dbReference>
<feature type="binding site" evidence="12">
    <location>
        <begin position="105"/>
        <end position="109"/>
    </location>
    <ligand>
        <name>ATP</name>
        <dbReference type="ChEBI" id="CHEBI:30616"/>
    </ligand>
</feature>
<dbReference type="GO" id="GO:0005524">
    <property type="term" value="F:ATP binding"/>
    <property type="evidence" value="ECO:0007669"/>
    <property type="project" value="UniProtKB-UniRule"/>
</dbReference>
<reference evidence="16" key="1">
    <citation type="submission" date="2019-12" db="EMBL/GenBank/DDBJ databases">
        <title>Clostridiaceae gen. nov. sp. nov., isolated from sediment in Xinjiang, China.</title>
        <authorList>
            <person name="Zhang R."/>
        </authorList>
    </citation>
    <scope>NUCLEOTIDE SEQUENCE</scope>
    <source>
        <strain evidence="16">D2Q-11</strain>
    </source>
</reference>
<dbReference type="SUPFAM" id="SSF81886">
    <property type="entry name" value="Helical scaffold and wing domains of SecA"/>
    <property type="match status" value="1"/>
</dbReference>
<dbReference type="GO" id="GO:0008564">
    <property type="term" value="F:protein-exporting ATPase activity"/>
    <property type="evidence" value="ECO:0007669"/>
    <property type="project" value="UniProtKB-EC"/>
</dbReference>
<dbReference type="SUPFAM" id="SSF81767">
    <property type="entry name" value="Pre-protein crosslinking domain of SecA"/>
    <property type="match status" value="1"/>
</dbReference>
<dbReference type="GO" id="GO:0005886">
    <property type="term" value="C:plasma membrane"/>
    <property type="evidence" value="ECO:0007669"/>
    <property type="project" value="UniProtKB-SubCell"/>
</dbReference>
<evidence type="ECO:0000259" key="15">
    <source>
        <dbReference type="PROSITE" id="PS51196"/>
    </source>
</evidence>
<comment type="catalytic activity">
    <reaction evidence="12">
        <text>ATP + H2O + cellular proteinSide 1 = ADP + phosphate + cellular proteinSide 2.</text>
        <dbReference type="EC" id="7.4.2.8"/>
    </reaction>
</comment>
<dbReference type="RefSeq" id="WP_203366467.1">
    <property type="nucleotide sequence ID" value="NZ_WSFT01000036.1"/>
</dbReference>
<evidence type="ECO:0000256" key="11">
    <source>
        <dbReference type="ARBA" id="ARBA00023136"/>
    </source>
</evidence>
<evidence type="ECO:0000256" key="9">
    <source>
        <dbReference type="ARBA" id="ARBA00022967"/>
    </source>
</evidence>
<dbReference type="Pfam" id="PF07517">
    <property type="entry name" value="SecA_DEAD"/>
    <property type="match status" value="1"/>
</dbReference>
<name>A0A942UZQ8_9FIRM</name>
<evidence type="ECO:0000256" key="4">
    <source>
        <dbReference type="ARBA" id="ARBA00022475"/>
    </source>
</evidence>
<dbReference type="PROSITE" id="PS01312">
    <property type="entry name" value="SECA"/>
    <property type="match status" value="1"/>
</dbReference>
<evidence type="ECO:0000256" key="5">
    <source>
        <dbReference type="ARBA" id="ARBA00022490"/>
    </source>
</evidence>
<dbReference type="CDD" id="cd18803">
    <property type="entry name" value="SF2_C_secA"/>
    <property type="match status" value="1"/>
</dbReference>
<feature type="domain" description="Helicase C-terminal" evidence="14">
    <location>
        <begin position="423"/>
        <end position="581"/>
    </location>
</feature>
<feature type="domain" description="Helicase ATP-binding" evidence="13">
    <location>
        <begin position="89"/>
        <end position="246"/>
    </location>
</feature>
<dbReference type="SUPFAM" id="SSF52540">
    <property type="entry name" value="P-loop containing nucleoside triphosphate hydrolases"/>
    <property type="match status" value="2"/>
</dbReference>
<dbReference type="CDD" id="cd17928">
    <property type="entry name" value="DEXDc_SecA"/>
    <property type="match status" value="1"/>
</dbReference>
<evidence type="ECO:0000256" key="7">
    <source>
        <dbReference type="ARBA" id="ARBA00022840"/>
    </source>
</evidence>
<sequence length="788" mass="90456">MPTISKISNFINNIDSPVNYNIAEYIKVLDRVNNINLKNLTDNQLKEKSEILKRKAKISTDDIIVDAFSLVRETSRRVLGMYPFDTQILAGAALDRGKIVEMKTGEGKTLSAIMPAYLNGLTGKGVHILTYNDYLAARDAEWMGNVYKFLGIEVSFITEKMSKNERKKGYLAHITYLSAKESGFDYLRDFLAIDKKDIVHRPFNYAIIDEADSILIDEARVPLVIAGKFDNTTENYSYLSNLIKELHPIKDYELNEYGMEITLTEEGLSKMEYRLGCDNLYEDKNLELLTRVNSALHAEVLLQKDKHYIVRNNKVEIVDEFTGRVSDKRSWPDNLQDAVEAKEGIKSSSKGKILGSIPLQYFINLYPKVAGMTGTAHSAARELDEFYGKDVVIIPTNKTFIRKDKPHYIFKDIHTKKHAILHDIKKEHEKMRPILIGTGSVEESENLAMELRNNRLSCNVINAKNDEIEADIIAKAGELGAITVSTNMAGRGVDIKLGGKNEKNKEKIISLGGLYILGTNLNESRRIDNQLRGRAGRQGEPGESRFYVSLEDELIRKYRIDKLIPSKLIQRNFNIEDDKIREYIDRGQRIVEGYNSDIRRQLMKYSFILEEQRSIIHKKRREILEEKISLELLSNKSPEKYKEIQDELGKDIIKKVEKQLTLYYINKCWADYLEYISYIRESIHLVVVGKKNPLDEFHKIAIESFDKMLEEIEISIVNTFKTAEITKDGIDMDKERLKIPSSTWTYLIDDSQNQFSNVEDVVKSISTAIAKPFISSKTLYKKLLKIFN</sequence>
<keyword evidence="8 12" id="KW-0653">Protein transport</keyword>
<feature type="domain" description="SecA family profile" evidence="15">
    <location>
        <begin position="7"/>
        <end position="576"/>
    </location>
</feature>
<evidence type="ECO:0000256" key="1">
    <source>
        <dbReference type="ARBA" id="ARBA00004170"/>
    </source>
</evidence>
<evidence type="ECO:0000256" key="6">
    <source>
        <dbReference type="ARBA" id="ARBA00022741"/>
    </source>
</evidence>
<dbReference type="AlphaFoldDB" id="A0A942UZQ8"/>
<feature type="binding site" evidence="12">
    <location>
        <position position="87"/>
    </location>
    <ligand>
        <name>ATP</name>
        <dbReference type="ChEBI" id="CHEBI:30616"/>
    </ligand>
</feature>
<dbReference type="Proteomes" id="UP000724672">
    <property type="component" value="Unassembled WGS sequence"/>
</dbReference>
<dbReference type="HAMAP" id="MF_01382">
    <property type="entry name" value="SecA"/>
    <property type="match status" value="1"/>
</dbReference>
<keyword evidence="5 12" id="KW-0963">Cytoplasm</keyword>